<evidence type="ECO:0000313" key="1">
    <source>
        <dbReference type="EMBL" id="JAH63476.1"/>
    </source>
</evidence>
<accession>A0A0E9UCC0</accession>
<name>A0A0E9UCC0_ANGAN</name>
<organism evidence="1">
    <name type="scientific">Anguilla anguilla</name>
    <name type="common">European freshwater eel</name>
    <name type="synonym">Muraena anguilla</name>
    <dbReference type="NCBI Taxonomy" id="7936"/>
    <lineage>
        <taxon>Eukaryota</taxon>
        <taxon>Metazoa</taxon>
        <taxon>Chordata</taxon>
        <taxon>Craniata</taxon>
        <taxon>Vertebrata</taxon>
        <taxon>Euteleostomi</taxon>
        <taxon>Actinopterygii</taxon>
        <taxon>Neopterygii</taxon>
        <taxon>Teleostei</taxon>
        <taxon>Anguilliformes</taxon>
        <taxon>Anguillidae</taxon>
        <taxon>Anguilla</taxon>
    </lineage>
</organism>
<dbReference type="EMBL" id="GBXM01045101">
    <property type="protein sequence ID" value="JAH63476.1"/>
    <property type="molecule type" value="Transcribed_RNA"/>
</dbReference>
<proteinExistence type="predicted"/>
<protein>
    <submittedName>
        <fullName evidence="1">Uncharacterized protein</fullName>
    </submittedName>
</protein>
<sequence>MPSIKGTLKCHISKFPLKACSVSLIDVHV</sequence>
<reference evidence="1" key="2">
    <citation type="journal article" date="2015" name="Fish Shellfish Immunol.">
        <title>Early steps in the European eel (Anguilla anguilla)-Vibrio vulnificus interaction in the gills: Role of the RtxA13 toxin.</title>
        <authorList>
            <person name="Callol A."/>
            <person name="Pajuelo D."/>
            <person name="Ebbesson L."/>
            <person name="Teles M."/>
            <person name="MacKenzie S."/>
            <person name="Amaro C."/>
        </authorList>
    </citation>
    <scope>NUCLEOTIDE SEQUENCE</scope>
</reference>
<dbReference type="AlphaFoldDB" id="A0A0E9UCC0"/>
<reference evidence="1" key="1">
    <citation type="submission" date="2014-11" db="EMBL/GenBank/DDBJ databases">
        <authorList>
            <person name="Amaro Gonzalez C."/>
        </authorList>
    </citation>
    <scope>NUCLEOTIDE SEQUENCE</scope>
</reference>